<evidence type="ECO:0000256" key="2">
    <source>
        <dbReference type="SAM" id="SignalP"/>
    </source>
</evidence>
<feature type="signal peptide" evidence="2">
    <location>
        <begin position="1"/>
        <end position="16"/>
    </location>
</feature>
<reference evidence="3" key="1">
    <citation type="journal article" date="2013" name="Genetics">
        <title>The draft genome and transcriptome of Panagrellus redivivus are shaped by the harsh demands of a free-living lifestyle.</title>
        <authorList>
            <person name="Srinivasan J."/>
            <person name="Dillman A.R."/>
            <person name="Macchietto M.G."/>
            <person name="Heikkinen L."/>
            <person name="Lakso M."/>
            <person name="Fracchia K.M."/>
            <person name="Antoshechkin I."/>
            <person name="Mortazavi A."/>
            <person name="Wong G."/>
            <person name="Sternberg P.W."/>
        </authorList>
    </citation>
    <scope>NUCLEOTIDE SEQUENCE [LARGE SCALE GENOMIC DNA]</scope>
    <source>
        <strain evidence="3">MT8872</strain>
    </source>
</reference>
<sequence>MKLVVVIAVLLSAVDGLPFRYSRFRRNVDPMVQDLELELLRNDADDYRVFNPFHPSDNVIYGLPGEAGRVAAIPDPREGIENAVIRDVFFEKGGSIPNPFTGYYDQYGNLHLPQDETFGSTDDEAHFNDFDSDEIGTGARPIIPGKGHHNRKPIIKDVKRPIQIGDGAGPSSSEEVTPPATIDNYDDGLVADDSDSVEHDQPKLHSKEDDGLEDDDAPIGTGAHVKPVKPIKVPTLPFTKKPINNKNPIGNKFTGNSPSASTPEPDSSKYIAPNEDSDLINDEDKNPFSPVRHIIQLSSKTKLIVEPDGVALLSLPEADYRVLREVFEN</sequence>
<organism evidence="3 4">
    <name type="scientific">Panagrellus redivivus</name>
    <name type="common">Microworm</name>
    <dbReference type="NCBI Taxonomy" id="6233"/>
    <lineage>
        <taxon>Eukaryota</taxon>
        <taxon>Metazoa</taxon>
        <taxon>Ecdysozoa</taxon>
        <taxon>Nematoda</taxon>
        <taxon>Chromadorea</taxon>
        <taxon>Rhabditida</taxon>
        <taxon>Tylenchina</taxon>
        <taxon>Panagrolaimomorpha</taxon>
        <taxon>Panagrolaimoidea</taxon>
        <taxon>Panagrolaimidae</taxon>
        <taxon>Panagrellus</taxon>
    </lineage>
</organism>
<keyword evidence="3" id="KW-1185">Reference proteome</keyword>
<feature type="chain" id="PRO_5028921226" evidence="2">
    <location>
        <begin position="17"/>
        <end position="329"/>
    </location>
</feature>
<protein>
    <submittedName>
        <fullName evidence="4">Secreted phosphoprotein 1</fullName>
    </submittedName>
</protein>
<dbReference type="WBParaSite" id="Pan_g7492.t1">
    <property type="protein sequence ID" value="Pan_g7492.t1"/>
    <property type="gene ID" value="Pan_g7492"/>
</dbReference>
<feature type="compositionally biased region" description="Low complexity" evidence="1">
    <location>
        <begin position="240"/>
        <end position="252"/>
    </location>
</feature>
<evidence type="ECO:0000313" key="3">
    <source>
        <dbReference type="Proteomes" id="UP000492821"/>
    </source>
</evidence>
<evidence type="ECO:0000313" key="4">
    <source>
        <dbReference type="WBParaSite" id="Pan_g7492.t1"/>
    </source>
</evidence>
<reference evidence="4" key="2">
    <citation type="submission" date="2020-10" db="UniProtKB">
        <authorList>
            <consortium name="WormBaseParasite"/>
        </authorList>
    </citation>
    <scope>IDENTIFICATION</scope>
</reference>
<feature type="region of interest" description="Disordered" evidence="1">
    <location>
        <begin position="129"/>
        <end position="285"/>
    </location>
</feature>
<feature type="compositionally biased region" description="Basic and acidic residues" evidence="1">
    <location>
        <begin position="196"/>
        <end position="209"/>
    </location>
</feature>
<proteinExistence type="predicted"/>
<feature type="compositionally biased region" description="Acidic residues" evidence="1">
    <location>
        <begin position="184"/>
        <end position="195"/>
    </location>
</feature>
<keyword evidence="2" id="KW-0732">Signal</keyword>
<evidence type="ECO:0000256" key="1">
    <source>
        <dbReference type="SAM" id="MobiDB-lite"/>
    </source>
</evidence>
<feature type="compositionally biased region" description="Polar residues" evidence="1">
    <location>
        <begin position="253"/>
        <end position="265"/>
    </location>
</feature>
<name>A0A7E4W6H7_PANRE</name>
<dbReference type="AlphaFoldDB" id="A0A7E4W6H7"/>
<accession>A0A7E4W6H7</accession>
<dbReference type="Proteomes" id="UP000492821">
    <property type="component" value="Unassembled WGS sequence"/>
</dbReference>